<dbReference type="PANTHER" id="PTHR10027:SF37">
    <property type="entry name" value="CHANNEL (CAKC), PUTATIVE-RELATED"/>
    <property type="match status" value="1"/>
</dbReference>
<keyword evidence="18" id="KW-1185">Reference proteome</keyword>
<comment type="catalytic activity">
    <reaction evidence="11">
        <text>K(+)(in) = K(+)(out)</text>
        <dbReference type="Rhea" id="RHEA:29463"/>
        <dbReference type="ChEBI" id="CHEBI:29103"/>
    </reaction>
</comment>
<dbReference type="Pfam" id="PF03493">
    <property type="entry name" value="BK_channel_a"/>
    <property type="match status" value="1"/>
</dbReference>
<feature type="transmembrane region" description="Helical" evidence="13">
    <location>
        <begin position="274"/>
        <end position="294"/>
    </location>
</feature>
<feature type="compositionally biased region" description="Low complexity" evidence="12">
    <location>
        <begin position="776"/>
        <end position="789"/>
    </location>
</feature>
<feature type="compositionally biased region" description="Low complexity" evidence="12">
    <location>
        <begin position="846"/>
        <end position="858"/>
    </location>
</feature>
<keyword evidence="10" id="KW-0407">Ion channel</keyword>
<dbReference type="InterPro" id="IPR003929">
    <property type="entry name" value="K_chnl_BK_asu"/>
</dbReference>
<dbReference type="SUPFAM" id="SSF81324">
    <property type="entry name" value="Voltage-gated potassium channels"/>
    <property type="match status" value="1"/>
</dbReference>
<dbReference type="OMA" id="FRYIITN"/>
<dbReference type="Gene3D" id="3.40.50.720">
    <property type="entry name" value="NAD(P)-binding Rossmann-like Domain"/>
    <property type="match status" value="1"/>
</dbReference>
<dbReference type="GO" id="GO:0016020">
    <property type="term" value="C:membrane"/>
    <property type="evidence" value="ECO:0007669"/>
    <property type="project" value="UniProtKB-SubCell"/>
</dbReference>
<evidence type="ECO:0000313" key="18">
    <source>
        <dbReference type="Proteomes" id="UP000038009"/>
    </source>
</evidence>
<feature type="region of interest" description="Disordered" evidence="12">
    <location>
        <begin position="947"/>
        <end position="971"/>
    </location>
</feature>
<evidence type="ECO:0000256" key="4">
    <source>
        <dbReference type="ARBA" id="ARBA00022692"/>
    </source>
</evidence>
<evidence type="ECO:0000313" key="17">
    <source>
        <dbReference type="EMBL" id="KPI83425.1"/>
    </source>
</evidence>
<evidence type="ECO:0000256" key="11">
    <source>
        <dbReference type="ARBA" id="ARBA00034430"/>
    </source>
</evidence>
<dbReference type="InterPro" id="IPR013099">
    <property type="entry name" value="K_chnl_dom"/>
</dbReference>
<gene>
    <name evidence="17" type="ORF">ABL78_7542</name>
</gene>
<feature type="region of interest" description="Disordered" evidence="12">
    <location>
        <begin position="699"/>
        <end position="722"/>
    </location>
</feature>
<proteinExistence type="predicted"/>
<dbReference type="InterPro" id="IPR003148">
    <property type="entry name" value="RCK_N"/>
</dbReference>
<dbReference type="Pfam" id="PF07885">
    <property type="entry name" value="Ion_trans_2"/>
    <property type="match status" value="1"/>
</dbReference>
<feature type="region of interest" description="Disordered" evidence="12">
    <location>
        <begin position="1"/>
        <end position="56"/>
    </location>
</feature>
<evidence type="ECO:0000259" key="14">
    <source>
        <dbReference type="Pfam" id="PF03493"/>
    </source>
</evidence>
<feature type="region of interest" description="Disordered" evidence="12">
    <location>
        <begin position="762"/>
        <end position="789"/>
    </location>
</feature>
<feature type="transmembrane region" description="Helical" evidence="13">
    <location>
        <begin position="242"/>
        <end position="262"/>
    </location>
</feature>
<feature type="transmembrane region" description="Helical" evidence="13">
    <location>
        <begin position="306"/>
        <end position="326"/>
    </location>
</feature>
<accession>A0A0N1PB81</accession>
<evidence type="ECO:0000256" key="13">
    <source>
        <dbReference type="SAM" id="Phobius"/>
    </source>
</evidence>
<sequence length="1287" mass="140203">MASNEILVSDVEEGEAASWTTASHPLTPPPSPTSPTQSPDGTLPASGSSPSRLKAPMNYFGQDIQKSIRSRFSNLQGTLHSQFRNLQDNMANLGLVQGANVEVLRRRRAYHYDHSEPRIRSVRKLFDVVEQHHSWVSILLLLTDIALESAAVGIYLSVQRAHVPRHWLEFDWGMRHFIAEVALCVVFMSSWLALLAVAPNKWAYVLSVESLMSHLSSGWMLLLGMGSMLSQDVAWTRIYAPMFLRIWWLHEGLLALLSYPQISVCFTENRLEMLRSMIQCVAVIGISVGILQAVESFCGDPIEYFDMAYMMLLAFSTIGYGDVVPITVEGRLLTIVFIGVGLSYVVPLLEYVADLGVRRLLYVHYTTWFKRSHHIVICGCIGYNELRMQLKNILAEDRSWQSTSVVLLLSAQPTAQVELLLNSPKYRSSVHLLVGDPSNPADLDRCNARGASALFMYGAGSNSSYYSDYDVAKQAMTAQLRVPHVPLYVLLHRSRYTKSLMPSSANVLEFERLNHNLLGLGCVLPGMIPFVANLIHRFNPMTTAPLWELRDFQNLIGLRGSAAFREALSKVWTKKPDMLTYGATSIELTYGAEPNWMSIYEASLAQHVGAVDAPEVVRQGHYTFISLARLLYQSGVTLIGVERPDSNLRDTSRGTVIELGTRNSLVGVLKLIVICDERSKAQDIVSRIMFDALVNLSTANAPSSEGGRRSTTTRNPSAMPPPPAGLHATHATMPKTLAADGARAVEINVSTHACVQRNSLSPAAAVAPHSPPPPTSTATATTSSRAATPTAAAVIMQPRKASIGESGTLSLPPGMRVDAARTAAACGNACTTSVSNISSPAEHAHPTSPSLASPSTAPTTTDVAALVSAAPADAVARLAGSAASPTGPLRTRNASRRRDLEVPLSNHTPTVMDIYDDAPVEALASPVTMQQGAVNCLPKLSRTAPITVSPRGWQPSGGASGGGREKHEPRPMEEDHVTYAASPTGLLSGSSTMVTSQPNVMHLRRHYVFIDLSSAHERANWSREAAAESHTAKAADYYDAMRPVRQHDPDSDVVLLSDDTNYDSLANMWEEEDVSGPLIIVQGCGLFTHDLRRCNVSEAAAVVIFSAGDRCDEHGDTLSVLVTHLVRQLISEEKSDGDADTPIVVEVDHAELVPLLPTSHVVTGTQAQASSDWVLEPSFMSGCVVCRHMLDTGLPEMYFTPQLLEVLEQLLSSTSERLRVTVMAPDATWGAYADATAFGLENDLLPMAIHRLHEIHDGGGVSFRYIITNPPPAFPLRRDDFLYCLRL</sequence>
<keyword evidence="6" id="KW-0630">Potassium</keyword>
<feature type="domain" description="Calcium-activated potassium channel BK alpha subunit" evidence="14">
    <location>
        <begin position="506"/>
        <end position="542"/>
    </location>
</feature>
<dbReference type="OrthoDB" id="10035564at2759"/>
<evidence type="ECO:0000259" key="16">
    <source>
        <dbReference type="Pfam" id="PF22614"/>
    </source>
</evidence>
<feature type="transmembrane region" description="Helical" evidence="13">
    <location>
        <begin position="177"/>
        <end position="199"/>
    </location>
</feature>
<feature type="region of interest" description="Disordered" evidence="12">
    <location>
        <begin position="836"/>
        <end position="858"/>
    </location>
</feature>
<feature type="transmembrane region" description="Helical" evidence="13">
    <location>
        <begin position="135"/>
        <end position="156"/>
    </location>
</feature>
<comment type="caution">
    <text evidence="17">The sequence shown here is derived from an EMBL/GenBank/DDBJ whole genome shotgun (WGS) entry which is preliminary data.</text>
</comment>
<dbReference type="GO" id="GO:0005267">
    <property type="term" value="F:potassium channel activity"/>
    <property type="evidence" value="ECO:0007669"/>
    <property type="project" value="UniProtKB-KW"/>
</dbReference>
<dbReference type="VEuPathDB" id="TriTrypDB:Lsey_0378_0040"/>
<evidence type="ECO:0000256" key="6">
    <source>
        <dbReference type="ARBA" id="ARBA00022958"/>
    </source>
</evidence>
<evidence type="ECO:0000256" key="5">
    <source>
        <dbReference type="ARBA" id="ARBA00022826"/>
    </source>
</evidence>
<protein>
    <submittedName>
        <fullName evidence="17">Uncharacterized protein</fullName>
    </submittedName>
</protein>
<keyword evidence="7 13" id="KW-1133">Transmembrane helix</keyword>
<dbReference type="PANTHER" id="PTHR10027">
    <property type="entry name" value="CALCIUM-ACTIVATED POTASSIUM CHANNEL ALPHA CHAIN"/>
    <property type="match status" value="1"/>
</dbReference>
<evidence type="ECO:0000256" key="2">
    <source>
        <dbReference type="ARBA" id="ARBA00022448"/>
    </source>
</evidence>
<dbReference type="Pfam" id="PF22614">
    <property type="entry name" value="Slo-like_RCK"/>
    <property type="match status" value="1"/>
</dbReference>
<feature type="region of interest" description="Disordered" evidence="12">
    <location>
        <begin position="879"/>
        <end position="899"/>
    </location>
</feature>
<dbReference type="EMBL" id="LJSK01000378">
    <property type="protein sequence ID" value="KPI83425.1"/>
    <property type="molecule type" value="Genomic_DNA"/>
</dbReference>
<evidence type="ECO:0000256" key="1">
    <source>
        <dbReference type="ARBA" id="ARBA00004141"/>
    </source>
</evidence>
<comment type="subcellular location">
    <subcellularLocation>
        <location evidence="1">Membrane</location>
        <topology evidence="1">Multi-pass membrane protein</topology>
    </subcellularLocation>
</comment>
<keyword evidence="4 13" id="KW-0812">Transmembrane</keyword>
<evidence type="ECO:0000256" key="8">
    <source>
        <dbReference type="ARBA" id="ARBA00023065"/>
    </source>
</evidence>
<evidence type="ECO:0000256" key="7">
    <source>
        <dbReference type="ARBA" id="ARBA00022989"/>
    </source>
</evidence>
<evidence type="ECO:0000256" key="3">
    <source>
        <dbReference type="ARBA" id="ARBA00022538"/>
    </source>
</evidence>
<keyword evidence="2" id="KW-0813">Transport</keyword>
<evidence type="ECO:0000256" key="9">
    <source>
        <dbReference type="ARBA" id="ARBA00023136"/>
    </source>
</evidence>
<keyword evidence="3" id="KW-0633">Potassium transport</keyword>
<reference evidence="17 18" key="1">
    <citation type="journal article" date="2015" name="PLoS Pathog.">
        <title>Leptomonas seymouri: Adaptations to the Dixenous Life Cycle Analyzed by Genome Sequencing, Transcriptome Profiling and Co-infection with Leishmania donovani.</title>
        <authorList>
            <person name="Kraeva N."/>
            <person name="Butenko A."/>
            <person name="Hlavacova J."/>
            <person name="Kostygov A."/>
            <person name="Myskova J."/>
            <person name="Grybchuk D."/>
            <person name="Lestinova T."/>
            <person name="Votypka J."/>
            <person name="Volf P."/>
            <person name="Opperdoes F."/>
            <person name="Flegontov P."/>
            <person name="Lukes J."/>
            <person name="Yurchenko V."/>
        </authorList>
    </citation>
    <scope>NUCLEOTIDE SEQUENCE [LARGE SCALE GENOMIC DNA]</scope>
    <source>
        <strain evidence="17 18">ATCC 30220</strain>
    </source>
</reference>
<evidence type="ECO:0000256" key="10">
    <source>
        <dbReference type="ARBA" id="ARBA00023303"/>
    </source>
</evidence>
<keyword evidence="9 13" id="KW-0472">Membrane</keyword>
<feature type="domain" description="RCK N-terminal" evidence="16">
    <location>
        <begin position="371"/>
        <end position="468"/>
    </location>
</feature>
<feature type="compositionally biased region" description="Polar residues" evidence="12">
    <location>
        <begin position="699"/>
        <end position="716"/>
    </location>
</feature>
<dbReference type="Gene3D" id="1.10.287.70">
    <property type="match status" value="1"/>
</dbReference>
<evidence type="ECO:0000259" key="15">
    <source>
        <dbReference type="Pfam" id="PF07885"/>
    </source>
</evidence>
<dbReference type="InterPro" id="IPR047871">
    <property type="entry name" value="K_chnl_Slo-like"/>
</dbReference>
<dbReference type="Proteomes" id="UP000038009">
    <property type="component" value="Unassembled WGS sequence"/>
</dbReference>
<organism evidence="17 18">
    <name type="scientific">Leptomonas seymouri</name>
    <dbReference type="NCBI Taxonomy" id="5684"/>
    <lineage>
        <taxon>Eukaryota</taxon>
        <taxon>Discoba</taxon>
        <taxon>Euglenozoa</taxon>
        <taxon>Kinetoplastea</taxon>
        <taxon>Metakinetoplastina</taxon>
        <taxon>Trypanosomatida</taxon>
        <taxon>Trypanosomatidae</taxon>
        <taxon>Leishmaniinae</taxon>
        <taxon>Leptomonas</taxon>
    </lineage>
</organism>
<feature type="transmembrane region" description="Helical" evidence="13">
    <location>
        <begin position="211"/>
        <end position="230"/>
    </location>
</feature>
<keyword evidence="8" id="KW-0406">Ion transport</keyword>
<name>A0A0N1PB81_LEPSE</name>
<feature type="transmembrane region" description="Helical" evidence="13">
    <location>
        <begin position="332"/>
        <end position="352"/>
    </location>
</feature>
<evidence type="ECO:0000256" key="12">
    <source>
        <dbReference type="SAM" id="MobiDB-lite"/>
    </source>
</evidence>
<feature type="domain" description="Potassium channel" evidence="15">
    <location>
        <begin position="289"/>
        <end position="355"/>
    </location>
</feature>
<keyword evidence="5" id="KW-0631">Potassium channel</keyword>